<feature type="chain" id="PRO_5016347268" description="T9SS C-terminal target domain-containing protein" evidence="2">
    <location>
        <begin position="22"/>
        <end position="447"/>
    </location>
</feature>
<dbReference type="PROSITE" id="PS51257">
    <property type="entry name" value="PROKAR_LIPOPROTEIN"/>
    <property type="match status" value="1"/>
</dbReference>
<comment type="caution">
    <text evidence="3">The sequence shown here is derived from an EMBL/GenBank/DDBJ whole genome shotgun (WGS) entry which is preliminary data.</text>
</comment>
<accession>A0A316ASI1</accession>
<dbReference type="AlphaFoldDB" id="A0A316ASI1"/>
<proteinExistence type="predicted"/>
<dbReference type="OrthoDB" id="1521716at2"/>
<keyword evidence="4" id="KW-1185">Reference proteome</keyword>
<protein>
    <recommendedName>
        <fullName evidence="5">T9SS C-terminal target domain-containing protein</fullName>
    </recommendedName>
</protein>
<dbReference type="EMBL" id="QGDT01000001">
    <property type="protein sequence ID" value="PWJ60214.1"/>
    <property type="molecule type" value="Genomic_DNA"/>
</dbReference>
<organism evidence="3 4">
    <name type="scientific">Dyadobacter jejuensis</name>
    <dbReference type="NCBI Taxonomy" id="1082580"/>
    <lineage>
        <taxon>Bacteria</taxon>
        <taxon>Pseudomonadati</taxon>
        <taxon>Bacteroidota</taxon>
        <taxon>Cytophagia</taxon>
        <taxon>Cytophagales</taxon>
        <taxon>Spirosomataceae</taxon>
        <taxon>Dyadobacter</taxon>
    </lineage>
</organism>
<dbReference type="PANTHER" id="PTHR41339">
    <property type="entry name" value="LIPL48"/>
    <property type="match status" value="1"/>
</dbReference>
<reference evidence="3 4" key="1">
    <citation type="submission" date="2018-03" db="EMBL/GenBank/DDBJ databases">
        <title>Genomic Encyclopedia of Archaeal and Bacterial Type Strains, Phase II (KMG-II): from individual species to whole genera.</title>
        <authorList>
            <person name="Goeker M."/>
        </authorList>
    </citation>
    <scope>NUCLEOTIDE SEQUENCE [LARGE SCALE GENOMIC DNA]</scope>
    <source>
        <strain evidence="3 4">DSM 100346</strain>
    </source>
</reference>
<gene>
    <name evidence="3" type="ORF">CLV98_101395</name>
</gene>
<sequence length="447" mass="46825">MKKTSKIFSLLVMGISVFGLVSCNNDDNDDPIIVTPVGEAKVVSGKITTNTTWTANNQYLLSGFVYVESGVTLTIEPGTVIKGDKPTKGSLIIQPGAKIMAEGTADAPIVFTSNQAKGQRAAGDWGGLIILGKAPVNKPNAVVEGENVSTFGGTDAADNSGSLKYVRIEFAGIAFETDKEINGLTFGGVGSGTTIDYVQVSYSGDDSFEWFGGTVNAKHLIAYRGLDDDFDTDNGYNGMVQYGLILRDPAVADQAGDSNGFESDNDGSGSTATPQTAAKFANITMAMADGTVNGKFASALRIRRNSAVSAYNSVFTGAWPRTGLRVENDLTIANFTNGTMQMQGVVLALSGTQSAGAVEGITQEAFLASNAKNAIMAQADLKLATGFNSITATPSVLPQTGSPLLTGGTTLPAGFEANTYVGAFSTTNWTEKWANFDPQNTDYELEK</sequence>
<keyword evidence="2" id="KW-0732">Signal</keyword>
<evidence type="ECO:0008006" key="5">
    <source>
        <dbReference type="Google" id="ProtNLM"/>
    </source>
</evidence>
<evidence type="ECO:0000313" key="3">
    <source>
        <dbReference type="EMBL" id="PWJ60214.1"/>
    </source>
</evidence>
<dbReference type="RefSeq" id="WP_109672333.1">
    <property type="nucleotide sequence ID" value="NZ_QGDT01000001.1"/>
</dbReference>
<dbReference type="SUPFAM" id="SSF51126">
    <property type="entry name" value="Pectin lyase-like"/>
    <property type="match status" value="1"/>
</dbReference>
<dbReference type="PANTHER" id="PTHR41339:SF1">
    <property type="entry name" value="SECRETED PROTEIN"/>
    <property type="match status" value="1"/>
</dbReference>
<dbReference type="Proteomes" id="UP000245880">
    <property type="component" value="Unassembled WGS sequence"/>
</dbReference>
<evidence type="ECO:0000256" key="2">
    <source>
        <dbReference type="SAM" id="SignalP"/>
    </source>
</evidence>
<feature type="signal peptide" evidence="2">
    <location>
        <begin position="1"/>
        <end position="21"/>
    </location>
</feature>
<name>A0A316ASI1_9BACT</name>
<feature type="region of interest" description="Disordered" evidence="1">
    <location>
        <begin position="255"/>
        <end position="274"/>
    </location>
</feature>
<evidence type="ECO:0000313" key="4">
    <source>
        <dbReference type="Proteomes" id="UP000245880"/>
    </source>
</evidence>
<dbReference type="InterPro" id="IPR011050">
    <property type="entry name" value="Pectin_lyase_fold/virulence"/>
</dbReference>
<evidence type="ECO:0000256" key="1">
    <source>
        <dbReference type="SAM" id="MobiDB-lite"/>
    </source>
</evidence>
<feature type="compositionally biased region" description="Polar residues" evidence="1">
    <location>
        <begin position="256"/>
        <end position="274"/>
    </location>
</feature>